<dbReference type="PANTHER" id="PTHR43739">
    <property type="entry name" value="XYLOGLUCANASE (EUROFUNG)"/>
    <property type="match status" value="1"/>
</dbReference>
<protein>
    <recommendedName>
        <fullName evidence="2">Sortilin N-terminal domain-containing protein</fullName>
    </recommendedName>
</protein>
<evidence type="ECO:0000259" key="2">
    <source>
        <dbReference type="Pfam" id="PF15902"/>
    </source>
</evidence>
<dbReference type="SUPFAM" id="SSF110296">
    <property type="entry name" value="Oligoxyloglucan reducing end-specific cellobiohydrolase"/>
    <property type="match status" value="1"/>
</dbReference>
<evidence type="ECO:0000313" key="3">
    <source>
        <dbReference type="EMBL" id="SVC75088.1"/>
    </source>
</evidence>
<dbReference type="InterPro" id="IPR052025">
    <property type="entry name" value="Xyloglucanase_GH74"/>
</dbReference>
<name>A0A382PR08_9ZZZZ</name>
<dbReference type="InterPro" id="IPR015943">
    <property type="entry name" value="WD40/YVTN_repeat-like_dom_sf"/>
</dbReference>
<dbReference type="EMBL" id="UINC01108752">
    <property type="protein sequence ID" value="SVC75088.1"/>
    <property type="molecule type" value="Genomic_DNA"/>
</dbReference>
<dbReference type="CDD" id="cd15482">
    <property type="entry name" value="Sialidase_non-viral"/>
    <property type="match status" value="1"/>
</dbReference>
<dbReference type="AlphaFoldDB" id="A0A382PR08"/>
<dbReference type="Pfam" id="PF15902">
    <property type="entry name" value="Sortilin-Vps10"/>
    <property type="match status" value="1"/>
</dbReference>
<accession>A0A382PR08</accession>
<keyword evidence="1" id="KW-0677">Repeat</keyword>
<organism evidence="3">
    <name type="scientific">marine metagenome</name>
    <dbReference type="NCBI Taxonomy" id="408172"/>
    <lineage>
        <taxon>unclassified sequences</taxon>
        <taxon>metagenomes</taxon>
        <taxon>ecological metagenomes</taxon>
    </lineage>
</organism>
<reference evidence="3" key="1">
    <citation type="submission" date="2018-05" db="EMBL/GenBank/DDBJ databases">
        <authorList>
            <person name="Lanie J.A."/>
            <person name="Ng W.-L."/>
            <person name="Kazmierczak K.M."/>
            <person name="Andrzejewski T.M."/>
            <person name="Davidsen T.M."/>
            <person name="Wayne K.J."/>
            <person name="Tettelin H."/>
            <person name="Glass J.I."/>
            <person name="Rusch D."/>
            <person name="Podicherti R."/>
            <person name="Tsui H.-C.T."/>
            <person name="Winkler M.E."/>
        </authorList>
    </citation>
    <scope>NUCLEOTIDE SEQUENCE</scope>
</reference>
<proteinExistence type="predicted"/>
<sequence>GLRWRCIGPPRGGRVVAVAGHPSEPMTSFFGAVTGGVWKTTDGGQYWENISDGFFNTAAVGSLAVSQSDPNVMYAGTGETSVRIDVSYGDGIYKTTDGGKTWTHSGLKDTLHIGAIRIHPENPDLVYAAALGHAFGANKERGVYRSDDGGDTWEQVLFKSDRAGAIDLAMDQANPRILYASIWQVHRSFWEMSSGGPDSGFYRSTDSGDTWEEITGNKGLPDGIKGKIGLAASPAKPGRVWALIEAEKGGLYRSEDRGDSWEQVTDNEDLRNRPWYYMHVFADPLDAETVYVLNLSMWRSTDGGKAFTEITTPHGDNHALWIDPNNTQHLVQGNDGGTCIS</sequence>
<dbReference type="GO" id="GO:0010411">
    <property type="term" value="P:xyloglucan metabolic process"/>
    <property type="evidence" value="ECO:0007669"/>
    <property type="project" value="TreeGrafter"/>
</dbReference>
<evidence type="ECO:0000256" key="1">
    <source>
        <dbReference type="ARBA" id="ARBA00022737"/>
    </source>
</evidence>
<feature type="non-terminal residue" evidence="3">
    <location>
        <position position="341"/>
    </location>
</feature>
<gene>
    <name evidence="3" type="ORF">METZ01_LOCUS327942</name>
</gene>
<dbReference type="PANTHER" id="PTHR43739:SF5">
    <property type="entry name" value="EXO-ALPHA-SIALIDASE"/>
    <property type="match status" value="1"/>
</dbReference>
<dbReference type="InterPro" id="IPR031778">
    <property type="entry name" value="Sortilin_N"/>
</dbReference>
<feature type="non-terminal residue" evidence="3">
    <location>
        <position position="1"/>
    </location>
</feature>
<feature type="domain" description="Sortilin N-terminal" evidence="2">
    <location>
        <begin position="37"/>
        <end position="157"/>
    </location>
</feature>
<dbReference type="InterPro" id="IPR002860">
    <property type="entry name" value="BNR_rpt"/>
</dbReference>
<dbReference type="Gene3D" id="2.130.10.10">
    <property type="entry name" value="YVTN repeat-like/Quinoprotein amine dehydrogenase"/>
    <property type="match status" value="2"/>
</dbReference>
<dbReference type="Pfam" id="PF15899">
    <property type="entry name" value="BNR_6"/>
    <property type="match status" value="1"/>
</dbReference>